<dbReference type="Pfam" id="PF00535">
    <property type="entry name" value="Glycos_transf_2"/>
    <property type="match status" value="1"/>
</dbReference>
<evidence type="ECO:0000256" key="6">
    <source>
        <dbReference type="ARBA" id="ARBA00037281"/>
    </source>
</evidence>
<evidence type="ECO:0000256" key="2">
    <source>
        <dbReference type="ARBA" id="ARBA00022475"/>
    </source>
</evidence>
<dbReference type="Proteomes" id="UP000307380">
    <property type="component" value="Unassembled WGS sequence"/>
</dbReference>
<keyword evidence="12" id="KW-1185">Reference proteome</keyword>
<sequence>MTAALDGVVVVIPVHDEEALLGRCLVAMDEARADAARLAPDVPVSVTVVLDECSDQSAAIAARFDVEVVTVHARAVGFARSAGVTAALREAAEPSAVWIANTDADSAVPSNWLTVQIDLARQGVDIMVGTVRPDVADLTDEQLDAWRLTHVPGVANGHVHGANLGIRADVYRRAGGFASVPEHEDVQLVEHAVLAGARVEATDACWVLTSGRPVGRTPGGYAGYLRDGLLTRAEGIRLEAARAARLSA</sequence>
<keyword evidence="3" id="KW-0328">Glycosyltransferase</keyword>
<reference evidence="11 12" key="1">
    <citation type="submission" date="2019-04" db="EMBL/GenBank/DDBJ databases">
        <authorList>
            <person name="Jiang L."/>
        </authorList>
    </citation>
    <scope>NUCLEOTIDE SEQUENCE [LARGE SCALE GENOMIC DNA]</scope>
    <source>
        <strain evidence="11 12">YIM 131861</strain>
    </source>
</reference>
<dbReference type="OrthoDB" id="9777873at2"/>
<evidence type="ECO:0000256" key="3">
    <source>
        <dbReference type="ARBA" id="ARBA00022676"/>
    </source>
</evidence>
<dbReference type="RefSeq" id="WP_136423428.1">
    <property type="nucleotide sequence ID" value="NZ_SSSN01000003.1"/>
</dbReference>
<accession>A0A4S4FZR7</accession>
<dbReference type="InterPro" id="IPR001173">
    <property type="entry name" value="Glyco_trans_2-like"/>
</dbReference>
<dbReference type="EMBL" id="SSSN01000003">
    <property type="protein sequence ID" value="THG35722.1"/>
    <property type="molecule type" value="Genomic_DNA"/>
</dbReference>
<evidence type="ECO:0000256" key="1">
    <source>
        <dbReference type="ARBA" id="ARBA00004236"/>
    </source>
</evidence>
<dbReference type="SUPFAM" id="SSF53448">
    <property type="entry name" value="Nucleotide-diphospho-sugar transferases"/>
    <property type="match status" value="1"/>
</dbReference>
<comment type="pathway">
    <text evidence="7">Carotenoid biosynthesis; staphyloxanthin biosynthesis; staphyloxanthin from farnesyl diphosphate: step 4/5.</text>
</comment>
<proteinExistence type="inferred from homology"/>
<dbReference type="GO" id="GO:0016757">
    <property type="term" value="F:glycosyltransferase activity"/>
    <property type="evidence" value="ECO:0007669"/>
    <property type="project" value="UniProtKB-KW"/>
</dbReference>
<name>A0A4S4FZR7_9MICO</name>
<organism evidence="11 12">
    <name type="scientific">Orlajensenia flava</name>
    <dbReference type="NCBI Taxonomy" id="2565934"/>
    <lineage>
        <taxon>Bacteria</taxon>
        <taxon>Bacillati</taxon>
        <taxon>Actinomycetota</taxon>
        <taxon>Actinomycetes</taxon>
        <taxon>Micrococcales</taxon>
        <taxon>Microbacteriaceae</taxon>
        <taxon>Orlajensenia</taxon>
    </lineage>
</organism>
<dbReference type="PANTHER" id="PTHR43646:SF2">
    <property type="entry name" value="GLYCOSYLTRANSFERASE 2-LIKE DOMAIN-CONTAINING PROTEIN"/>
    <property type="match status" value="1"/>
</dbReference>
<comment type="similarity">
    <text evidence="8">Belongs to the glycosyltransferase 2 family. CrtQ subfamily.</text>
</comment>
<dbReference type="GO" id="GO:0005886">
    <property type="term" value="C:plasma membrane"/>
    <property type="evidence" value="ECO:0007669"/>
    <property type="project" value="UniProtKB-SubCell"/>
</dbReference>
<comment type="caution">
    <text evidence="11">The sequence shown here is derived from an EMBL/GenBank/DDBJ whole genome shotgun (WGS) entry which is preliminary data.</text>
</comment>
<protein>
    <recommendedName>
        <fullName evidence="9">4,4'-diaponeurosporenoate glycosyltransferase</fullName>
    </recommendedName>
</protein>
<dbReference type="PANTHER" id="PTHR43646">
    <property type="entry name" value="GLYCOSYLTRANSFERASE"/>
    <property type="match status" value="1"/>
</dbReference>
<evidence type="ECO:0000256" key="4">
    <source>
        <dbReference type="ARBA" id="ARBA00022679"/>
    </source>
</evidence>
<evidence type="ECO:0000313" key="12">
    <source>
        <dbReference type="Proteomes" id="UP000307380"/>
    </source>
</evidence>
<dbReference type="AlphaFoldDB" id="A0A4S4FZR7"/>
<comment type="function">
    <text evidence="6">Catalyzes the glycosylation of 4,4'-diaponeurosporenoate, i.e. the esterification of glucose at the C1'' position with the carboxyl group of 4,4'-diaponeurosporenic acid, to form glycosyl-4,4'-diaponeurosporenoate. This is a step in the biosynthesis of staphyloxanthin, an orange pigment present in most staphylococci strains.</text>
</comment>
<comment type="subcellular location">
    <subcellularLocation>
        <location evidence="1">Cell membrane</location>
    </subcellularLocation>
</comment>
<feature type="domain" description="Glycosyltransferase 2-like" evidence="10">
    <location>
        <begin position="10"/>
        <end position="137"/>
    </location>
</feature>
<dbReference type="Gene3D" id="3.90.550.10">
    <property type="entry name" value="Spore Coat Polysaccharide Biosynthesis Protein SpsA, Chain A"/>
    <property type="match status" value="1"/>
</dbReference>
<gene>
    <name evidence="11" type="ORF">E6C70_06740</name>
</gene>
<evidence type="ECO:0000313" key="11">
    <source>
        <dbReference type="EMBL" id="THG35722.1"/>
    </source>
</evidence>
<evidence type="ECO:0000259" key="10">
    <source>
        <dbReference type="Pfam" id="PF00535"/>
    </source>
</evidence>
<keyword evidence="2" id="KW-1003">Cell membrane</keyword>
<keyword evidence="4 11" id="KW-0808">Transferase</keyword>
<evidence type="ECO:0000256" key="5">
    <source>
        <dbReference type="ARBA" id="ARBA00023136"/>
    </source>
</evidence>
<dbReference type="InterPro" id="IPR029044">
    <property type="entry name" value="Nucleotide-diphossugar_trans"/>
</dbReference>
<evidence type="ECO:0000256" key="7">
    <source>
        <dbReference type="ARBA" id="ARBA00037904"/>
    </source>
</evidence>
<evidence type="ECO:0000256" key="8">
    <source>
        <dbReference type="ARBA" id="ARBA00038120"/>
    </source>
</evidence>
<keyword evidence="5" id="KW-0472">Membrane</keyword>
<evidence type="ECO:0000256" key="9">
    <source>
        <dbReference type="ARBA" id="ARBA00040345"/>
    </source>
</evidence>